<reference evidence="8" key="2">
    <citation type="submission" date="2025-09" db="UniProtKB">
        <authorList>
            <consortium name="Ensembl"/>
        </authorList>
    </citation>
    <scope>IDENTIFICATION</scope>
</reference>
<dbReference type="InterPro" id="IPR033305">
    <property type="entry name" value="Hydin-like"/>
</dbReference>
<evidence type="ECO:0000256" key="1">
    <source>
        <dbReference type="ARBA" id="ARBA00004138"/>
    </source>
</evidence>
<proteinExistence type="predicted"/>
<dbReference type="Proteomes" id="UP000694413">
    <property type="component" value="Unassembled WGS sequence"/>
</dbReference>
<dbReference type="InterPro" id="IPR013783">
    <property type="entry name" value="Ig-like_fold"/>
</dbReference>
<keyword evidence="9" id="KW-1185">Reference proteome</keyword>
<sequence length="544" mass="60273">FEVSPPEMVFENIVAHEVYEMALSLMNKDKFPQVVKVSMESSPYFQLMSSNNAYRVVLPGASAPVRIRFTPDESKDYSHEFVCVTARERIVVPIVAIGARAVLDLPAQLDFSKCPVKHSTQQTLLVRNVGNVKARYQLSTPSPFSVVPATGILGAGETLKVTVTFHPLTKGDHSKTLLCFVPGEEKIHTKLHGEAVDVNVGLSTNSVHVDTTYITTSTHRTVFIENRSNITAHFQWKAFPTEERENEVKRRLKLEVSPKGYLLGEEKGSYLLLQHQELVASSLENAMRLPLRLRGEGQGPLVEFSSHTLNIGNVFVNSSHIHEHTGLCWLETQGALGPGFVPPSHNSRTIAMPLTEPLPALSSRGSVTVPSLEFDVDEINFGEISFGFPHTQCCRLTNSSPVPVTFQLRMSDDGTQPAVDSLDQIRREGDPSWRNGIHFYLEPKEFSINPSQGTILPQGHQDIEVTLCSNSVVDFYRRMLVDLEGFGKGVTALVITARYQCEPVCSCSWQGAQGQGLCRGKQPQAAGEKDRRDGGHKQPVPHRW</sequence>
<dbReference type="GO" id="GO:0005930">
    <property type="term" value="C:axoneme"/>
    <property type="evidence" value="ECO:0007669"/>
    <property type="project" value="TreeGrafter"/>
</dbReference>
<evidence type="ECO:0000256" key="2">
    <source>
        <dbReference type="ARBA" id="ARBA00004496"/>
    </source>
</evidence>
<evidence type="ECO:0000313" key="9">
    <source>
        <dbReference type="Proteomes" id="UP000694413"/>
    </source>
</evidence>
<evidence type="ECO:0000313" key="8">
    <source>
        <dbReference type="Ensembl" id="ENSZALP00000016194.1"/>
    </source>
</evidence>
<comment type="subcellular location">
    <subcellularLocation>
        <location evidence="1">Cell projection</location>
        <location evidence="1">Cilium</location>
    </subcellularLocation>
    <subcellularLocation>
        <location evidence="2">Cytoplasm</location>
    </subcellularLocation>
</comment>
<dbReference type="GO" id="GO:0003341">
    <property type="term" value="P:cilium movement"/>
    <property type="evidence" value="ECO:0007669"/>
    <property type="project" value="TreeGrafter"/>
</dbReference>
<dbReference type="Ensembl" id="ENSZALT00000021691.1">
    <property type="protein sequence ID" value="ENSZALP00000016194.1"/>
    <property type="gene ID" value="ENSZALG00000013163.1"/>
</dbReference>
<feature type="domain" description="HYDIN/VesB/CFA65-like Ig-like" evidence="7">
    <location>
        <begin position="101"/>
        <end position="193"/>
    </location>
</feature>
<evidence type="ECO:0000259" key="7">
    <source>
        <dbReference type="Pfam" id="PF22544"/>
    </source>
</evidence>
<keyword evidence="4" id="KW-0969">Cilium</keyword>
<dbReference type="SUPFAM" id="SSF49354">
    <property type="entry name" value="PapD-like"/>
    <property type="match status" value="1"/>
</dbReference>
<dbReference type="GO" id="GO:1904158">
    <property type="term" value="P:axonemal central apparatus assembly"/>
    <property type="evidence" value="ECO:0007669"/>
    <property type="project" value="TreeGrafter"/>
</dbReference>
<dbReference type="Pfam" id="PF22544">
    <property type="entry name" value="HYDIN_VesB_CFA65-like_Ig"/>
    <property type="match status" value="1"/>
</dbReference>
<dbReference type="NCBIfam" id="NF012200">
    <property type="entry name" value="choice_anch_D"/>
    <property type="match status" value="1"/>
</dbReference>
<reference evidence="8" key="1">
    <citation type="submission" date="2025-08" db="UniProtKB">
        <authorList>
            <consortium name="Ensembl"/>
        </authorList>
    </citation>
    <scope>IDENTIFICATION</scope>
</reference>
<evidence type="ECO:0000256" key="3">
    <source>
        <dbReference type="ARBA" id="ARBA00022490"/>
    </source>
</evidence>
<accession>A0A8D2QHH9</accession>
<keyword evidence="5" id="KW-0966">Cell projection</keyword>
<name>A0A8D2QHH9_ZONAL</name>
<organism evidence="8 9">
    <name type="scientific">Zonotrichia albicollis</name>
    <name type="common">White-throated sparrow</name>
    <name type="synonym">Fringilla albicollis</name>
    <dbReference type="NCBI Taxonomy" id="44394"/>
    <lineage>
        <taxon>Eukaryota</taxon>
        <taxon>Metazoa</taxon>
        <taxon>Chordata</taxon>
        <taxon>Craniata</taxon>
        <taxon>Vertebrata</taxon>
        <taxon>Euteleostomi</taxon>
        <taxon>Archelosauria</taxon>
        <taxon>Archosauria</taxon>
        <taxon>Dinosauria</taxon>
        <taxon>Saurischia</taxon>
        <taxon>Theropoda</taxon>
        <taxon>Coelurosauria</taxon>
        <taxon>Aves</taxon>
        <taxon>Neognathae</taxon>
        <taxon>Neoaves</taxon>
        <taxon>Telluraves</taxon>
        <taxon>Australaves</taxon>
        <taxon>Passeriformes</taxon>
        <taxon>Passerellidae</taxon>
        <taxon>Zonotrichia</taxon>
    </lineage>
</organism>
<dbReference type="AlphaFoldDB" id="A0A8D2QHH9"/>
<dbReference type="PANTHER" id="PTHR23053:SF0">
    <property type="entry name" value="HYDROCEPHALUS-INDUCING PROTEIN HOMOLOG"/>
    <property type="match status" value="1"/>
</dbReference>
<dbReference type="InterPro" id="IPR053879">
    <property type="entry name" value="HYDIN_VesB_CFA65-like_Ig"/>
</dbReference>
<dbReference type="InterPro" id="IPR008962">
    <property type="entry name" value="PapD-like_sf"/>
</dbReference>
<protein>
    <recommendedName>
        <fullName evidence="7">HYDIN/VesB/CFA65-like Ig-like domain-containing protein</fullName>
    </recommendedName>
</protein>
<feature type="compositionally biased region" description="Basic and acidic residues" evidence="6">
    <location>
        <begin position="527"/>
        <end position="536"/>
    </location>
</feature>
<evidence type="ECO:0000256" key="5">
    <source>
        <dbReference type="ARBA" id="ARBA00023273"/>
    </source>
</evidence>
<evidence type="ECO:0000256" key="6">
    <source>
        <dbReference type="SAM" id="MobiDB-lite"/>
    </source>
</evidence>
<dbReference type="PANTHER" id="PTHR23053">
    <property type="entry name" value="DLEC1 DELETED IN LUNG AND ESOPHAGEAL CANCER 1"/>
    <property type="match status" value="1"/>
</dbReference>
<keyword evidence="3" id="KW-0963">Cytoplasm</keyword>
<evidence type="ECO:0000256" key="4">
    <source>
        <dbReference type="ARBA" id="ARBA00023069"/>
    </source>
</evidence>
<feature type="region of interest" description="Disordered" evidence="6">
    <location>
        <begin position="513"/>
        <end position="544"/>
    </location>
</feature>
<dbReference type="Gene3D" id="2.60.40.10">
    <property type="entry name" value="Immunoglobulins"/>
    <property type="match status" value="4"/>
</dbReference>